<dbReference type="Proteomes" id="UP000019116">
    <property type="component" value="Chromosome 5D"/>
</dbReference>
<reference evidence="2" key="1">
    <citation type="submission" date="2018-08" db="EMBL/GenBank/DDBJ databases">
        <authorList>
            <person name="Rossello M."/>
        </authorList>
    </citation>
    <scope>NUCLEOTIDE SEQUENCE [LARGE SCALE GENOMIC DNA]</scope>
    <source>
        <strain evidence="2">cv. Chinese Spring</strain>
    </source>
</reference>
<dbReference type="Gramene" id="TraesLDM5D03G03048920.1">
    <property type="protein sequence ID" value="TraesLDM5D03G03048920.1"/>
    <property type="gene ID" value="TraesLDM5D03G03048920"/>
</dbReference>
<dbReference type="Gramene" id="TraesNOR5D03G03073050.2">
    <property type="protein sequence ID" value="TraesNOR5D03G03073050.2"/>
    <property type="gene ID" value="TraesNOR5D03G03073050"/>
</dbReference>
<dbReference type="Gramene" id="TraesLAC5D03G03000130.2">
    <property type="protein sequence ID" value="TraesLAC5D03G03000130.2"/>
    <property type="gene ID" value="TraesLAC5D03G03000130"/>
</dbReference>
<dbReference type="EnsemblPlants" id="TraesCS5D02G047300.1">
    <property type="protein sequence ID" value="TraesCS5D02G047300.1"/>
    <property type="gene ID" value="TraesCS5D02G047300"/>
</dbReference>
<dbReference type="OMA" id="DIFYMVE"/>
<accession>A0A3B6MJA6</accession>
<feature type="compositionally biased region" description="Gly residues" evidence="1">
    <location>
        <begin position="1"/>
        <end position="15"/>
    </location>
</feature>
<evidence type="ECO:0000313" key="2">
    <source>
        <dbReference type="EnsemblPlants" id="TraesCS5D02G047300.1"/>
    </source>
</evidence>
<reference evidence="2" key="2">
    <citation type="submission" date="2018-10" db="UniProtKB">
        <authorList>
            <consortium name="EnsemblPlants"/>
        </authorList>
    </citation>
    <scope>IDENTIFICATION</scope>
</reference>
<gene>
    <name evidence="2" type="primary">LOC123124246</name>
</gene>
<dbReference type="Gramene" id="TraesJAG5D03G03043180.1">
    <property type="protein sequence ID" value="TraesJAG5D03G03043180.1"/>
    <property type="gene ID" value="TraesJAG5D03G03043180"/>
</dbReference>
<feature type="region of interest" description="Disordered" evidence="1">
    <location>
        <begin position="1"/>
        <end position="23"/>
    </location>
</feature>
<evidence type="ECO:0000313" key="3">
    <source>
        <dbReference type="Proteomes" id="UP000019116"/>
    </source>
</evidence>
<feature type="region of interest" description="Disordered" evidence="1">
    <location>
        <begin position="83"/>
        <end position="139"/>
    </location>
</feature>
<proteinExistence type="predicted"/>
<dbReference type="Gramene" id="TraesJUL5D03G03068590.2">
    <property type="protein sequence ID" value="TraesJUL5D03G03068590.2"/>
    <property type="gene ID" value="TraesJUL5D03G03068590"/>
</dbReference>
<keyword evidence="3" id="KW-1185">Reference proteome</keyword>
<sequence length="139" mass="15746">MAGPGSGRPPGGEGNCGVIYSPYPQSSPLAPRLTYLFQQFGLDKIGDIMNRPDGKTFQQRIDHLREELDAFERARDIFYMVEVDEDDEYGDEDEDETDENLLGDEDEEKPDIAKRPHAPVEGELECKKPKTAQDLRCRL</sequence>
<dbReference type="Gramene" id="TraesARI5D03G02996930.2">
    <property type="protein sequence ID" value="TraesARI5D03G02996930.2"/>
    <property type="gene ID" value="TraesARI5D03G02996930"/>
</dbReference>
<dbReference type="Gramene" id="TraesPARA_EIv1.0_1773210.1">
    <property type="protein sequence ID" value="TraesPARA_EIv1.0_1773210.1.CDS"/>
    <property type="gene ID" value="TraesPARA_EIv1.0_1773210"/>
</dbReference>
<dbReference type="Gramene" id="TraesSTA5D03G03035330.1">
    <property type="protein sequence ID" value="TraesSTA5D03G03035330.1"/>
    <property type="gene ID" value="TraesSTA5D03G03035330"/>
</dbReference>
<dbReference type="Gramene" id="TraesCS5D03G0118600.1">
    <property type="protein sequence ID" value="TraesCS5D03G0118600.1.CDS"/>
    <property type="gene ID" value="TraesCS5D03G0118600"/>
</dbReference>
<dbReference type="AlphaFoldDB" id="A0A3B6MJA6"/>
<name>A0A3B6MJA6_WHEAT</name>
<dbReference type="Gramene" id="TraesCS5D02G047300.1">
    <property type="protein sequence ID" value="TraesCS5D02G047300.1"/>
    <property type="gene ID" value="TraesCS5D02G047300"/>
</dbReference>
<feature type="compositionally biased region" description="Basic and acidic residues" evidence="1">
    <location>
        <begin position="110"/>
        <end position="139"/>
    </location>
</feature>
<dbReference type="GeneID" id="123124246"/>
<protein>
    <submittedName>
        <fullName evidence="2">Uncharacterized protein</fullName>
    </submittedName>
</protein>
<evidence type="ECO:0000256" key="1">
    <source>
        <dbReference type="SAM" id="MobiDB-lite"/>
    </source>
</evidence>
<dbReference type="RefSeq" id="XP_044400839.1">
    <property type="nucleotide sequence ID" value="XM_044544904.1"/>
</dbReference>
<organism evidence="2">
    <name type="scientific">Triticum aestivum</name>
    <name type="common">Wheat</name>
    <dbReference type="NCBI Taxonomy" id="4565"/>
    <lineage>
        <taxon>Eukaryota</taxon>
        <taxon>Viridiplantae</taxon>
        <taxon>Streptophyta</taxon>
        <taxon>Embryophyta</taxon>
        <taxon>Tracheophyta</taxon>
        <taxon>Spermatophyta</taxon>
        <taxon>Magnoliopsida</taxon>
        <taxon>Liliopsida</taxon>
        <taxon>Poales</taxon>
        <taxon>Poaceae</taxon>
        <taxon>BOP clade</taxon>
        <taxon>Pooideae</taxon>
        <taxon>Triticodae</taxon>
        <taxon>Triticeae</taxon>
        <taxon>Triticinae</taxon>
        <taxon>Triticum</taxon>
    </lineage>
</organism>
<feature type="compositionally biased region" description="Acidic residues" evidence="1">
    <location>
        <begin position="83"/>
        <end position="109"/>
    </location>
</feature>
<dbReference type="Gramene" id="TraesWEE_scaffold_053624_01G000300.1">
    <property type="protein sequence ID" value="TraesWEE_scaffold_053624_01G000300.1"/>
    <property type="gene ID" value="TraesWEE_scaffold_053624_01G000300"/>
</dbReference>
<dbReference type="Gramene" id="TraesMAC5D03G03042650.2">
    <property type="protein sequence ID" value="TraesMAC5D03G03042650.2"/>
    <property type="gene ID" value="TraesMAC5D03G03042650"/>
</dbReference>